<reference evidence="2 3" key="1">
    <citation type="journal article" date="2005" name="Genome Res.">
        <title>Comparative and functional genomic analyses of the pathogenicity of phytopathogen Xanthomonas campestris pv. campestris.</title>
        <authorList>
            <person name="Qian W."/>
            <person name="Jia Y."/>
            <person name="Ren S.X."/>
            <person name="He Y.Q."/>
            <person name="Feng J.X."/>
            <person name="Lu L.F."/>
            <person name="Sun Q."/>
            <person name="Ying G."/>
            <person name="Tang D.J."/>
            <person name="Tang H."/>
            <person name="Wu W."/>
            <person name="Hao P."/>
            <person name="Wang L."/>
            <person name="Jiang B.L."/>
            <person name="Zeng S."/>
            <person name="Gu W.Y."/>
            <person name="Lu G."/>
            <person name="Rong L."/>
            <person name="Tian Y."/>
            <person name="Yao Z."/>
            <person name="Fu G."/>
            <person name="Chen B."/>
            <person name="Fang R."/>
            <person name="Qiang B."/>
            <person name="Chen Z."/>
            <person name="Zhao G.P."/>
            <person name="Tang J.L."/>
            <person name="He C."/>
        </authorList>
    </citation>
    <scope>NUCLEOTIDE SEQUENCE [LARGE SCALE GENOMIC DNA]</scope>
    <source>
        <strain evidence="2 3">8004</strain>
    </source>
</reference>
<sequence>MPRLVPALLLILALLPAMAVARDPVPTQGYRVVKRYPHDTTAFTEGLFYLRGHLYESTGETGRSSVRKVDLETGRILQRAEVPPPYFGEGIVAWRDRLIQLTWRNHEGFVYDLATLTPRARFRYPGEGWALTSDDSHLYMSDGTAVIRKLDPDTLQQVGSIKVTAGGRPLDNLNELEWVNGELLANVWLTSRIARIDPASGKVVAWIDLQALVPDADALTDSTNDVLNGIAFDAEHDRLFVTGKRWPMLYEIRLTPLPHAAAGKHAQ</sequence>
<feature type="chain" id="PRO_5002601346" evidence="1">
    <location>
        <begin position="22"/>
        <end position="267"/>
    </location>
</feature>
<dbReference type="EMBL" id="CP000050">
    <property type="protein sequence ID" value="AAY48964.1"/>
    <property type="molecule type" value="Genomic_DNA"/>
</dbReference>
<dbReference type="Gene3D" id="2.130.10.10">
    <property type="entry name" value="YVTN repeat-like/Quinoprotein amine dehydrogenase"/>
    <property type="match status" value="1"/>
</dbReference>
<dbReference type="GO" id="GO:0016603">
    <property type="term" value="F:glutaminyl-peptide cyclotransferase activity"/>
    <property type="evidence" value="ECO:0007669"/>
    <property type="project" value="InterPro"/>
</dbReference>
<dbReference type="PANTHER" id="PTHR31270:SF1">
    <property type="entry name" value="GLUTAMINYL-PEPTIDE CYCLOTRANSFERASE"/>
    <property type="match status" value="1"/>
</dbReference>
<dbReference type="InterPro" id="IPR015943">
    <property type="entry name" value="WD40/YVTN_repeat-like_dom_sf"/>
</dbReference>
<accession>A0A0H2X6Z9</accession>
<dbReference type="Proteomes" id="UP000000420">
    <property type="component" value="Chromosome"/>
</dbReference>
<evidence type="ECO:0000256" key="1">
    <source>
        <dbReference type="SAM" id="SignalP"/>
    </source>
</evidence>
<organism evidence="2 3">
    <name type="scientific">Xanthomonas campestris pv. campestris (strain 8004)</name>
    <dbReference type="NCBI Taxonomy" id="314565"/>
    <lineage>
        <taxon>Bacteria</taxon>
        <taxon>Pseudomonadati</taxon>
        <taxon>Pseudomonadota</taxon>
        <taxon>Gammaproteobacteria</taxon>
        <taxon>Lysobacterales</taxon>
        <taxon>Lysobacteraceae</taxon>
        <taxon>Xanthomonas</taxon>
    </lineage>
</organism>
<dbReference type="SMR" id="A0A0H2X6Z9"/>
<dbReference type="RefSeq" id="WP_011037361.1">
    <property type="nucleotide sequence ID" value="NC_007086.1"/>
</dbReference>
<gene>
    <name evidence="2" type="ordered locus">XC_1901</name>
</gene>
<dbReference type="HOGENOM" id="CLU_060272_2_2_6"/>
<dbReference type="InterPro" id="IPR007788">
    <property type="entry name" value="QCT"/>
</dbReference>
<dbReference type="KEGG" id="xcb:XC_1901"/>
<dbReference type="AlphaFoldDB" id="A0A0H2X6Z9"/>
<dbReference type="InterPro" id="IPR011044">
    <property type="entry name" value="Quino_amine_DH_bsu"/>
</dbReference>
<name>A0A0H2X6Z9_XANC8</name>
<dbReference type="Pfam" id="PF05096">
    <property type="entry name" value="Glu_cyclase_2"/>
    <property type="match status" value="1"/>
</dbReference>
<proteinExistence type="predicted"/>
<evidence type="ECO:0000313" key="3">
    <source>
        <dbReference type="Proteomes" id="UP000000420"/>
    </source>
</evidence>
<keyword evidence="1" id="KW-0732">Signal</keyword>
<protein>
    <submittedName>
        <fullName evidence="2">Glutamine cyclotransferase</fullName>
    </submittedName>
</protein>
<dbReference type="PANTHER" id="PTHR31270">
    <property type="entry name" value="GLUTAMINYL-PEPTIDE CYCLOTRANSFERASE"/>
    <property type="match status" value="1"/>
</dbReference>
<evidence type="ECO:0000313" key="2">
    <source>
        <dbReference type="EMBL" id="AAY48964.1"/>
    </source>
</evidence>
<feature type="signal peptide" evidence="1">
    <location>
        <begin position="1"/>
        <end position="21"/>
    </location>
</feature>
<dbReference type="SUPFAM" id="SSF50969">
    <property type="entry name" value="YVTN repeat-like/Quinoprotein amine dehydrogenase"/>
    <property type="match status" value="1"/>
</dbReference>
<keyword evidence="2" id="KW-0808">Transferase</keyword>